<comment type="caution">
    <text evidence="1">The sequence shown here is derived from an EMBL/GenBank/DDBJ whole genome shotgun (WGS) entry which is preliminary data.</text>
</comment>
<dbReference type="PANTHER" id="PTHR45913">
    <property type="entry name" value="EPM2A-INTERACTING PROTEIN 1"/>
    <property type="match status" value="1"/>
</dbReference>
<keyword evidence="2" id="KW-1185">Reference proteome</keyword>
<dbReference type="EMBL" id="BMAV01027740">
    <property type="protein sequence ID" value="GFS61898.1"/>
    <property type="molecule type" value="Genomic_DNA"/>
</dbReference>
<name>A0A8X6IVK4_9ARAC</name>
<reference evidence="1" key="1">
    <citation type="submission" date="2020-08" db="EMBL/GenBank/DDBJ databases">
        <title>Multicomponent nature underlies the extraordinary mechanical properties of spider dragline silk.</title>
        <authorList>
            <person name="Kono N."/>
            <person name="Nakamura H."/>
            <person name="Mori M."/>
            <person name="Yoshida Y."/>
            <person name="Ohtoshi R."/>
            <person name="Malay A.D."/>
            <person name="Moran D.A.P."/>
            <person name="Tomita M."/>
            <person name="Numata K."/>
            <person name="Arakawa K."/>
        </authorList>
    </citation>
    <scope>NUCLEOTIDE SEQUENCE</scope>
</reference>
<gene>
    <name evidence="1" type="ORF">TNIN_247091</name>
</gene>
<dbReference type="PANTHER" id="PTHR45913:SF5">
    <property type="entry name" value="GENERAL TRANSCRIPTION FACTOR II-I REPEAT DOMAIN-CONTAINING PROTEIN 2A-LIKE PROTEIN"/>
    <property type="match status" value="1"/>
</dbReference>
<accession>A0A8X6IVK4</accession>
<dbReference type="Proteomes" id="UP000886998">
    <property type="component" value="Unassembled WGS sequence"/>
</dbReference>
<proteinExistence type="predicted"/>
<dbReference type="AlphaFoldDB" id="A0A8X6IVK4"/>
<evidence type="ECO:0000313" key="1">
    <source>
        <dbReference type="EMBL" id="GFS61898.1"/>
    </source>
</evidence>
<organism evidence="1 2">
    <name type="scientific">Trichonephila inaurata madagascariensis</name>
    <dbReference type="NCBI Taxonomy" id="2747483"/>
    <lineage>
        <taxon>Eukaryota</taxon>
        <taxon>Metazoa</taxon>
        <taxon>Ecdysozoa</taxon>
        <taxon>Arthropoda</taxon>
        <taxon>Chelicerata</taxon>
        <taxon>Arachnida</taxon>
        <taxon>Araneae</taxon>
        <taxon>Araneomorphae</taxon>
        <taxon>Entelegynae</taxon>
        <taxon>Araneoidea</taxon>
        <taxon>Nephilidae</taxon>
        <taxon>Trichonephila</taxon>
        <taxon>Trichonephila inaurata</taxon>
    </lineage>
</organism>
<dbReference type="OrthoDB" id="6416985at2759"/>
<sequence>MQAKAFQNLLLTYARDSKEKLADFLDPNNAALHKDVSQIPSSRRTTERRITVISTSREYNLKNDLKNCIAFSLALGESTDITDVSQLAIFIRFVSPGFVVKELLDLVALQESTHGVDIKNALDSIMKTFDMPLNKFVSIATDEVMVLLRKKIGHIGLLRDDSQISQFIPIHRIIHQEHLVTKY</sequence>
<evidence type="ECO:0000313" key="2">
    <source>
        <dbReference type="Proteomes" id="UP000886998"/>
    </source>
</evidence>
<protein>
    <submittedName>
        <fullName evidence="1">Uncharacterized protein</fullName>
    </submittedName>
</protein>